<feature type="compositionally biased region" description="Polar residues" evidence="1">
    <location>
        <begin position="12"/>
        <end position="26"/>
    </location>
</feature>
<name>A0A2T7TBH0_9ACTN</name>
<organism evidence="4 5">
    <name type="scientific">Streptomyces scopuliridis RB72</name>
    <dbReference type="NCBI Taxonomy" id="1440053"/>
    <lineage>
        <taxon>Bacteria</taxon>
        <taxon>Bacillati</taxon>
        <taxon>Actinomycetota</taxon>
        <taxon>Actinomycetes</taxon>
        <taxon>Kitasatosporales</taxon>
        <taxon>Streptomycetaceae</taxon>
        <taxon>Streptomyces</taxon>
    </lineage>
</organism>
<dbReference type="InterPro" id="IPR011613">
    <property type="entry name" value="GH15-like"/>
</dbReference>
<feature type="region of interest" description="Disordered" evidence="1">
    <location>
        <begin position="1"/>
        <end position="28"/>
    </location>
</feature>
<proteinExistence type="predicted"/>
<protein>
    <submittedName>
        <fullName evidence="4">Uncharacterized protein</fullName>
    </submittedName>
</protein>
<dbReference type="Proteomes" id="UP000245992">
    <property type="component" value="Unassembled WGS sequence"/>
</dbReference>
<dbReference type="Pfam" id="PF00723">
    <property type="entry name" value="Glyco_hydro_15"/>
    <property type="match status" value="1"/>
</dbReference>
<dbReference type="Pfam" id="PF19291">
    <property type="entry name" value="TREH_N"/>
    <property type="match status" value="1"/>
</dbReference>
<dbReference type="GO" id="GO:0004553">
    <property type="term" value="F:hydrolase activity, hydrolyzing O-glycosyl compounds"/>
    <property type="evidence" value="ECO:0007669"/>
    <property type="project" value="TreeGrafter"/>
</dbReference>
<evidence type="ECO:0000313" key="4">
    <source>
        <dbReference type="EMBL" id="PVE12520.1"/>
    </source>
</evidence>
<dbReference type="InterPro" id="IPR012341">
    <property type="entry name" value="6hp_glycosidase-like_sf"/>
</dbReference>
<evidence type="ECO:0000259" key="2">
    <source>
        <dbReference type="Pfam" id="PF00723"/>
    </source>
</evidence>
<evidence type="ECO:0000259" key="3">
    <source>
        <dbReference type="Pfam" id="PF19291"/>
    </source>
</evidence>
<dbReference type="AlphaFoldDB" id="A0A2T7TBH0"/>
<accession>A0A2T7TBH0</accession>
<dbReference type="EMBL" id="AZSP01000080">
    <property type="protein sequence ID" value="PVE12520.1"/>
    <property type="molecule type" value="Genomic_DNA"/>
</dbReference>
<dbReference type="PANTHER" id="PTHR31616:SF0">
    <property type="entry name" value="GLUCAN 1,4-ALPHA-GLUCOSIDASE"/>
    <property type="match status" value="1"/>
</dbReference>
<sequence>MRAGGRCARLDSTMNEDAQETDTQAGDQRDEAYLPIAEHGLIGDLRTAALVGTDGRIDWFCAPRFDSPSVFASLLDAERGGCWVIRPVCQVSTHNQFYFPDTNILITRMLTADGIVEVQDFMPIVREQDPHHRQRLVRRVVNVRGRMRLGMRIAPRLNYGRERHRLERMPDGVRFVGHALALELRSSIALELDDTDAYATFNLDEGETALFDLETDCASEAAAADAGIGPDTGPVPCAVDAEAAEALFEATVDFWRRWLRQSTYTGRWREMVHRSALTLKLLTHEPTGAIVAAPTLGLPEQLGGARNWDYRYVWIRDAAFSLYALLRMGFTQEAQGFISWLAERLRDATDGRVGPLRVMYSIDGHDHLPEEVLGHLEGYRGSHPVRTGNDASDQRQLDIYGELIDSIYLFNKYGAGISHDSWTDLCEILEWLLKHWDSTDESIWETRGGQQHHTYSRLMCWVAVERMIRMARQRGLPGDLGRWTAARDEIYHQIMSRGWDPRTRTFVQRLSTEPGRPPESILDASVLLMPMVKFISPVDPRFLSTVEAIADRLVMDNLVFRYDPSQAPDGLDGSEGTFSICSFWWVEALARTGEVEQARLALEKMFTYANHVGLYAEQIGLTGEHLGNFPQAFTHLALISSAINLDRAMG</sequence>
<evidence type="ECO:0000313" key="5">
    <source>
        <dbReference type="Proteomes" id="UP000245992"/>
    </source>
</evidence>
<evidence type="ECO:0000256" key="1">
    <source>
        <dbReference type="SAM" id="MobiDB-lite"/>
    </source>
</evidence>
<reference evidence="4 5" key="1">
    <citation type="submission" date="2013-12" db="EMBL/GenBank/DDBJ databases">
        <title>Annotated genome of Streptomyces scopuliridis.</title>
        <authorList>
            <person name="Olson J.B."/>
        </authorList>
    </citation>
    <scope>NUCLEOTIDE SEQUENCE [LARGE SCALE GENOMIC DNA]</scope>
    <source>
        <strain evidence="4 5">RB72</strain>
    </source>
</reference>
<feature type="domain" description="GH15-like" evidence="2">
    <location>
        <begin position="268"/>
        <end position="641"/>
    </location>
</feature>
<keyword evidence="5" id="KW-1185">Reference proteome</keyword>
<dbReference type="STRING" id="1440053.GCA_000718095_04848"/>
<dbReference type="InterPro" id="IPR008928">
    <property type="entry name" value="6-hairpin_glycosidase_sf"/>
</dbReference>
<dbReference type="GO" id="GO:0005975">
    <property type="term" value="P:carbohydrate metabolic process"/>
    <property type="evidence" value="ECO:0007669"/>
    <property type="project" value="InterPro"/>
</dbReference>
<dbReference type="Gene3D" id="1.50.10.10">
    <property type="match status" value="1"/>
</dbReference>
<feature type="domain" description="Trehalase-like N-terminal" evidence="3">
    <location>
        <begin position="34"/>
        <end position="187"/>
    </location>
</feature>
<dbReference type="InterPro" id="IPR045582">
    <property type="entry name" value="Trehalase-like_N"/>
</dbReference>
<dbReference type="PANTHER" id="PTHR31616">
    <property type="entry name" value="TREHALASE"/>
    <property type="match status" value="1"/>
</dbReference>
<gene>
    <name evidence="4" type="ORF">Y717_32625</name>
</gene>
<dbReference type="SUPFAM" id="SSF48208">
    <property type="entry name" value="Six-hairpin glycosidases"/>
    <property type="match status" value="1"/>
</dbReference>
<comment type="caution">
    <text evidence="4">The sequence shown here is derived from an EMBL/GenBank/DDBJ whole genome shotgun (WGS) entry which is preliminary data.</text>
</comment>